<dbReference type="PANTHER" id="PTHR12001">
    <property type="entry name" value="GERANYLGERANYL PYROPHOSPHATE SYNTHASE"/>
    <property type="match status" value="1"/>
</dbReference>
<dbReference type="AlphaFoldDB" id="A0A381MY12"/>
<organism evidence="6">
    <name type="scientific">marine metagenome</name>
    <dbReference type="NCBI Taxonomy" id="408172"/>
    <lineage>
        <taxon>unclassified sequences</taxon>
        <taxon>metagenomes</taxon>
        <taxon>ecological metagenomes</taxon>
    </lineage>
</organism>
<comment type="cofactor">
    <cofactor evidence="1">
        <name>Mg(2+)</name>
        <dbReference type="ChEBI" id="CHEBI:18420"/>
    </cofactor>
</comment>
<dbReference type="SUPFAM" id="SSF48576">
    <property type="entry name" value="Terpenoid synthases"/>
    <property type="match status" value="1"/>
</dbReference>
<dbReference type="PANTHER" id="PTHR12001:SF85">
    <property type="entry name" value="SHORT CHAIN ISOPRENYL DIPHOSPHATE SYNTHASE"/>
    <property type="match status" value="1"/>
</dbReference>
<dbReference type="SFLD" id="SFLDS00005">
    <property type="entry name" value="Isoprenoid_Synthase_Type_I"/>
    <property type="match status" value="1"/>
</dbReference>
<keyword evidence="5" id="KW-0460">Magnesium</keyword>
<dbReference type="GO" id="GO:0004659">
    <property type="term" value="F:prenyltransferase activity"/>
    <property type="evidence" value="ECO:0007669"/>
    <property type="project" value="InterPro"/>
</dbReference>
<dbReference type="PROSITE" id="PS00444">
    <property type="entry name" value="POLYPRENYL_SYNTHASE_2"/>
    <property type="match status" value="1"/>
</dbReference>
<protein>
    <recommendedName>
        <fullName evidence="7">Polyprenyl synthetase</fullName>
    </recommendedName>
</protein>
<keyword evidence="3" id="KW-0808">Transferase</keyword>
<dbReference type="CDD" id="cd00685">
    <property type="entry name" value="Trans_IPPS_HT"/>
    <property type="match status" value="1"/>
</dbReference>
<proteinExistence type="inferred from homology"/>
<reference evidence="6" key="1">
    <citation type="submission" date="2018-05" db="EMBL/GenBank/DDBJ databases">
        <authorList>
            <person name="Lanie J.A."/>
            <person name="Ng W.-L."/>
            <person name="Kazmierczak K.M."/>
            <person name="Andrzejewski T.M."/>
            <person name="Davidsen T.M."/>
            <person name="Wayne K.J."/>
            <person name="Tettelin H."/>
            <person name="Glass J.I."/>
            <person name="Rusch D."/>
            <person name="Podicherti R."/>
            <person name="Tsui H.-C.T."/>
            <person name="Winkler M.E."/>
        </authorList>
    </citation>
    <scope>NUCLEOTIDE SEQUENCE</scope>
</reference>
<dbReference type="Gene3D" id="1.10.600.10">
    <property type="entry name" value="Farnesyl Diphosphate Synthase"/>
    <property type="match status" value="1"/>
</dbReference>
<dbReference type="GO" id="GO:0046872">
    <property type="term" value="F:metal ion binding"/>
    <property type="evidence" value="ECO:0007669"/>
    <property type="project" value="UniProtKB-KW"/>
</dbReference>
<evidence type="ECO:0000313" key="6">
    <source>
        <dbReference type="EMBL" id="SUZ47232.1"/>
    </source>
</evidence>
<comment type="similarity">
    <text evidence="2">Belongs to the FPP/GGPP synthase family.</text>
</comment>
<dbReference type="PROSITE" id="PS00723">
    <property type="entry name" value="POLYPRENYL_SYNTHASE_1"/>
    <property type="match status" value="1"/>
</dbReference>
<evidence type="ECO:0000256" key="2">
    <source>
        <dbReference type="ARBA" id="ARBA00006706"/>
    </source>
</evidence>
<gene>
    <name evidence="6" type="ORF">METZ01_LOCUS86</name>
</gene>
<evidence type="ECO:0000256" key="3">
    <source>
        <dbReference type="ARBA" id="ARBA00022679"/>
    </source>
</evidence>
<dbReference type="InterPro" id="IPR008949">
    <property type="entry name" value="Isoprenoid_synthase_dom_sf"/>
</dbReference>
<evidence type="ECO:0000256" key="4">
    <source>
        <dbReference type="ARBA" id="ARBA00022723"/>
    </source>
</evidence>
<evidence type="ECO:0000256" key="5">
    <source>
        <dbReference type="ARBA" id="ARBA00022842"/>
    </source>
</evidence>
<evidence type="ECO:0008006" key="7">
    <source>
        <dbReference type="Google" id="ProtNLM"/>
    </source>
</evidence>
<accession>A0A381MY12</accession>
<sequence length="324" mass="37372">MHKFKDYINHLNDYIDKYLSFNYPSNLYDPVKYILQNGGKRVRPLFTLFISDLFSEKIDNALAAAASLEIFHNFTLVHDDIMDNAIIRRGAKTINDKWNNNTAILSGDIMLILSYNLLSKYKDQTYIELSKELNNTAILVFEGQQYDIDFSTQNNVQIDDYFKMIELKTAELIACSFKFGGIVSEASENNIQTLYKIGKNLGIAFQLEDDYLDSFGQSKDFGKKIGGDILEKKKTLLYILSKENLEGEQKELFLNTFNSSEISKEERIDKIKTFYISSGSKKILEDYIKKYHDISINLINDLDLEKNKKSVLKDYCSSLINRVS</sequence>
<dbReference type="EMBL" id="UINC01000005">
    <property type="protein sequence ID" value="SUZ47232.1"/>
    <property type="molecule type" value="Genomic_DNA"/>
</dbReference>
<keyword evidence="4" id="KW-0479">Metal-binding</keyword>
<name>A0A381MY12_9ZZZZ</name>
<dbReference type="SFLD" id="SFLDG01017">
    <property type="entry name" value="Polyprenyl_Transferase_Like"/>
    <property type="match status" value="1"/>
</dbReference>
<dbReference type="Pfam" id="PF00348">
    <property type="entry name" value="polyprenyl_synt"/>
    <property type="match status" value="1"/>
</dbReference>
<dbReference type="InterPro" id="IPR000092">
    <property type="entry name" value="Polyprenyl_synt"/>
</dbReference>
<dbReference type="GO" id="GO:0008299">
    <property type="term" value="P:isoprenoid biosynthetic process"/>
    <property type="evidence" value="ECO:0007669"/>
    <property type="project" value="InterPro"/>
</dbReference>
<evidence type="ECO:0000256" key="1">
    <source>
        <dbReference type="ARBA" id="ARBA00001946"/>
    </source>
</evidence>
<dbReference type="InterPro" id="IPR033749">
    <property type="entry name" value="Polyprenyl_synt_CS"/>
</dbReference>